<dbReference type="EMBL" id="JANBVO010000054">
    <property type="protein sequence ID" value="KAJ9132972.1"/>
    <property type="molecule type" value="Genomic_DNA"/>
</dbReference>
<dbReference type="GO" id="GO:0004557">
    <property type="term" value="F:alpha-galactosidase activity"/>
    <property type="evidence" value="ECO:0007669"/>
    <property type="project" value="UniProtKB-EC"/>
</dbReference>
<dbReference type="Pfam" id="PF05691">
    <property type="entry name" value="Raffinose_syn"/>
    <property type="match status" value="1"/>
</dbReference>
<keyword evidence="6" id="KW-1185">Reference proteome</keyword>
<evidence type="ECO:0000256" key="1">
    <source>
        <dbReference type="ARBA" id="ARBA00001255"/>
    </source>
</evidence>
<dbReference type="GO" id="GO:0047274">
    <property type="term" value="F:galactinol-sucrose galactosyltransferase activity"/>
    <property type="evidence" value="ECO:0007669"/>
    <property type="project" value="UniProtKB-EC"/>
</dbReference>
<evidence type="ECO:0000256" key="4">
    <source>
        <dbReference type="ARBA" id="ARBA00049426"/>
    </source>
</evidence>
<comment type="caution">
    <text evidence="5">The sequence shown here is derived from an EMBL/GenBank/DDBJ whole genome shotgun (WGS) entry which is preliminary data.</text>
</comment>
<protein>
    <submittedName>
        <fullName evidence="5">Raffinose synthase Sip1</fullName>
    </submittedName>
</protein>
<accession>A0AA38VKM0</accession>
<dbReference type="PANTHER" id="PTHR31268">
    <property type="match status" value="1"/>
</dbReference>
<comment type="similarity">
    <text evidence="2">Belongs to the glycosyl hydrolases 36 family.</text>
</comment>
<dbReference type="Gene3D" id="3.20.20.70">
    <property type="entry name" value="Aldolase class I"/>
    <property type="match status" value="1"/>
</dbReference>
<comment type="catalytic activity">
    <reaction evidence="1">
        <text>Hydrolysis of terminal, non-reducing alpha-D-galactose residues in alpha-D-galactosides, including galactose oligosaccharides, galactomannans and galactolipids.</text>
        <dbReference type="EC" id="3.2.1.22"/>
    </reaction>
</comment>
<name>A0AA38VKM0_9PEZI</name>
<evidence type="ECO:0000313" key="6">
    <source>
        <dbReference type="Proteomes" id="UP001174694"/>
    </source>
</evidence>
<comment type="catalytic activity">
    <reaction evidence="4">
        <text>alpha-D-galactosyl-(1-&gt;3)-1D-myo-inositol + sucrose = raffinose + myo-inositol</text>
        <dbReference type="Rhea" id="RHEA:20161"/>
        <dbReference type="ChEBI" id="CHEBI:16634"/>
        <dbReference type="ChEBI" id="CHEBI:17268"/>
        <dbReference type="ChEBI" id="CHEBI:17505"/>
        <dbReference type="ChEBI" id="CHEBI:17992"/>
        <dbReference type="EC" id="2.4.1.82"/>
    </reaction>
</comment>
<dbReference type="PANTHER" id="PTHR31268:SF32">
    <property type="entry name" value="GALACTINOL--SUCROSE GALACTOSYLTRANSFERASE 2-RELATED"/>
    <property type="match status" value="1"/>
</dbReference>
<dbReference type="Proteomes" id="UP001174694">
    <property type="component" value="Unassembled WGS sequence"/>
</dbReference>
<dbReference type="SUPFAM" id="SSF51445">
    <property type="entry name" value="(Trans)glycosidases"/>
    <property type="match status" value="1"/>
</dbReference>
<dbReference type="InterPro" id="IPR008811">
    <property type="entry name" value="Glycosyl_hydrolases_36"/>
</dbReference>
<reference evidence="5" key="1">
    <citation type="submission" date="2022-07" db="EMBL/GenBank/DDBJ databases">
        <title>Fungi with potential for degradation of polypropylene.</title>
        <authorList>
            <person name="Gostincar C."/>
        </authorList>
    </citation>
    <scope>NUCLEOTIDE SEQUENCE</scope>
    <source>
        <strain evidence="5">EXF-13308</strain>
    </source>
</reference>
<organism evidence="5 6">
    <name type="scientific">Pleurostoma richardsiae</name>
    <dbReference type="NCBI Taxonomy" id="41990"/>
    <lineage>
        <taxon>Eukaryota</taxon>
        <taxon>Fungi</taxon>
        <taxon>Dikarya</taxon>
        <taxon>Ascomycota</taxon>
        <taxon>Pezizomycotina</taxon>
        <taxon>Sordariomycetes</taxon>
        <taxon>Sordariomycetidae</taxon>
        <taxon>Calosphaeriales</taxon>
        <taxon>Pleurostomataceae</taxon>
        <taxon>Pleurostoma</taxon>
    </lineage>
</organism>
<gene>
    <name evidence="5" type="ORF">NKR23_g11042</name>
</gene>
<dbReference type="FunFam" id="3.20.20.70:FF:000222">
    <property type="entry name" value="Raffinose synthase Sip1 protein"/>
    <property type="match status" value="1"/>
</dbReference>
<evidence type="ECO:0000313" key="5">
    <source>
        <dbReference type="EMBL" id="KAJ9132972.1"/>
    </source>
</evidence>
<proteinExistence type="inferred from homology"/>
<keyword evidence="3" id="KW-0119">Carbohydrate metabolism</keyword>
<evidence type="ECO:0000256" key="2">
    <source>
        <dbReference type="ARBA" id="ARBA00007240"/>
    </source>
</evidence>
<dbReference type="AlphaFoldDB" id="A0AA38VKM0"/>
<dbReference type="InterPro" id="IPR017853">
    <property type="entry name" value="GH"/>
</dbReference>
<dbReference type="InterPro" id="IPR013785">
    <property type="entry name" value="Aldolase_TIM"/>
</dbReference>
<evidence type="ECO:0000256" key="3">
    <source>
        <dbReference type="ARBA" id="ARBA00023277"/>
    </source>
</evidence>
<sequence length="898" mass="99448">MAAEAMDFSSIDLNTIYHVPRQRPAPQLDSDKMGASVSSYPPLGQVTQLQSGTVAWVAVLEVTEDLAGEAWEVALWHTAREAPDTWTETLFSLVKETPSDLQRAVPSSRRLYFAAEVPVNTSLTFTLKFRQGADRPWRWTRDELGMGDGTVIVNGHKTTESIAEDFGSIISDLDPSLQVKPAMSQAPGTRLWTIEGSVPAAKDEVSAFADIKLGLPWGSFLRWFALVRIWKPWLAPRHGKTHFSLDRDGVLLSFLSSSGQHLVLLAVSGMHDIMTVFQSSDSGRVMLHARNDGTTEGTATVIAAVGHDFESANAAVMYHARNLVHLNKKTTGEYDEELDALRKGVKAEWLENWYDGLGFCTWNALGQRLTDEKVINAVDALAEHNIKITSLIIDDNWQNIDYRGEGQFQHGWNDFEAEPKTFPKGLKDTVSRIREKHSNIQHVAVWHALLGYWAGLAPDGKLAKTYKTVEVVREDAQRRNLPLGGKMTVIAKEDVHKFYDDFYRFLSSCGIDGVKTDAQFMTDTLVSAKARRDLITEYLDAWTISSLRHFSVKAISCMSQTPDILFYSQLPRNRPAILCRNSDDFFPEIPSSHPWHVWANAHNSLFTQHLNVLPDWDMFQTVHDYSGFHAAARCVSGGPIYITDVPGEHNMDLISQMTGMTPRGKTVIFRPSVLGRSIDQYTDYHDDSLLKVGCYHGAAVTGTPILGVFNISSRPLTEIIPLTRFSGVTHSMHYVVRAHSTGLVSPLVTVDDATSKLTVSLGERGYEIFTAYPLVTFISEGGLGHVYVANLGLLGKMTGAAAIVASEIDLTDTGRVFLDTRVKALGVLGVFISKLPQIIIADSLMVTILGQPIPPHTVTISTADDRVLEIDVDTAWKEMGLSSGWSNEVEVKVYFAID</sequence>